<accession>A0A2U2P8Z0</accession>
<gene>
    <name evidence="1" type="ORF">DDR33_25370</name>
</gene>
<comment type="caution">
    <text evidence="1">The sequence shown here is derived from an EMBL/GenBank/DDBJ whole genome shotgun (WGS) entry which is preliminary data.</text>
</comment>
<proteinExistence type="predicted"/>
<protein>
    <recommendedName>
        <fullName evidence="3">Transposase</fullName>
    </recommendedName>
</protein>
<dbReference type="AlphaFoldDB" id="A0A2U2P8Z0"/>
<evidence type="ECO:0000313" key="2">
    <source>
        <dbReference type="Proteomes" id="UP000245647"/>
    </source>
</evidence>
<dbReference type="Proteomes" id="UP000245647">
    <property type="component" value="Unassembled WGS sequence"/>
</dbReference>
<feature type="non-terminal residue" evidence="1">
    <location>
        <position position="125"/>
    </location>
</feature>
<sequence>AEIEELPDDIQHTKERKPDVLKKITTIDGETFILQIEFQVKSEEDLVYRMAEYSIMLMRKYKLPVRQYVIFLRKRRPSMAVSIDTEHLKFSYPLLLISEMNYRLFLNSENPEVKMLAILADFANT</sequence>
<dbReference type="EMBL" id="QEAS01000123">
    <property type="protein sequence ID" value="PWG77843.1"/>
    <property type="molecule type" value="Genomic_DNA"/>
</dbReference>
<name>A0A2U2P8Z0_9SPHI</name>
<reference evidence="1 2" key="1">
    <citation type="submission" date="2018-04" db="EMBL/GenBank/DDBJ databases">
        <title>Pedobacter chongqingensis sp. nov., isolated from a rottenly hemp rope.</title>
        <authorList>
            <person name="Cai Y."/>
        </authorList>
    </citation>
    <scope>NUCLEOTIDE SEQUENCE [LARGE SCALE GENOMIC DNA]</scope>
    <source>
        <strain evidence="1 2">FJ4-8</strain>
    </source>
</reference>
<feature type="non-terminal residue" evidence="1">
    <location>
        <position position="1"/>
    </location>
</feature>
<evidence type="ECO:0000313" key="1">
    <source>
        <dbReference type="EMBL" id="PWG77843.1"/>
    </source>
</evidence>
<organism evidence="1 2">
    <name type="scientific">Pararcticibacter amylolyticus</name>
    <dbReference type="NCBI Taxonomy" id="2173175"/>
    <lineage>
        <taxon>Bacteria</taxon>
        <taxon>Pseudomonadati</taxon>
        <taxon>Bacteroidota</taxon>
        <taxon>Sphingobacteriia</taxon>
        <taxon>Sphingobacteriales</taxon>
        <taxon>Sphingobacteriaceae</taxon>
        <taxon>Pararcticibacter</taxon>
    </lineage>
</organism>
<evidence type="ECO:0008006" key="3">
    <source>
        <dbReference type="Google" id="ProtNLM"/>
    </source>
</evidence>
<keyword evidence="2" id="KW-1185">Reference proteome</keyword>